<dbReference type="Proteomes" id="UP000194873">
    <property type="component" value="Unassembled WGS sequence"/>
</dbReference>
<reference evidence="1 2" key="1">
    <citation type="submission" date="2017-01" db="EMBL/GenBank/DDBJ databases">
        <title>A new Hymenobacter.</title>
        <authorList>
            <person name="Liang Y."/>
            <person name="Feng F."/>
        </authorList>
    </citation>
    <scope>NUCLEOTIDE SEQUENCE [LARGE SCALE GENOMIC DNA]</scope>
    <source>
        <strain evidence="1">MIMBbqt21</strain>
    </source>
</reference>
<protein>
    <submittedName>
        <fullName evidence="1">Uncharacterized protein</fullName>
    </submittedName>
</protein>
<evidence type="ECO:0000313" key="2">
    <source>
        <dbReference type="Proteomes" id="UP000194873"/>
    </source>
</evidence>
<accession>A0A243W9W5</accession>
<name>A0A243W9W5_9BACT</name>
<comment type="caution">
    <text evidence="1">The sequence shown here is derived from an EMBL/GenBank/DDBJ whole genome shotgun (WGS) entry which is preliminary data.</text>
</comment>
<evidence type="ECO:0000313" key="1">
    <source>
        <dbReference type="EMBL" id="OUJ72155.1"/>
    </source>
</evidence>
<gene>
    <name evidence="1" type="ORF">BXP70_19390</name>
</gene>
<sequence>MQHFLDVSYRPQEHVLVARWIQQMRTDTDFEAGYHYLLQKARQYNCPFWLLDVRRCPPNCARQARWLLDEFCPLVASAFSSSEPIYSAHLVFPSHLVHYTDIVLPILAHPNNRYYQAAAFIDEGPTISWLHGQQPA</sequence>
<proteinExistence type="predicted"/>
<dbReference type="AlphaFoldDB" id="A0A243W9W5"/>
<dbReference type="EMBL" id="MTSE01000012">
    <property type="protein sequence ID" value="OUJ72155.1"/>
    <property type="molecule type" value="Genomic_DNA"/>
</dbReference>
<dbReference type="RefSeq" id="WP_086595765.1">
    <property type="nucleotide sequence ID" value="NZ_MTSE01000012.1"/>
</dbReference>
<keyword evidence="2" id="KW-1185">Reference proteome</keyword>
<organism evidence="1 2">
    <name type="scientific">Hymenobacter crusticola</name>
    <dbReference type="NCBI Taxonomy" id="1770526"/>
    <lineage>
        <taxon>Bacteria</taxon>
        <taxon>Pseudomonadati</taxon>
        <taxon>Bacteroidota</taxon>
        <taxon>Cytophagia</taxon>
        <taxon>Cytophagales</taxon>
        <taxon>Hymenobacteraceae</taxon>
        <taxon>Hymenobacter</taxon>
    </lineage>
</organism>
<dbReference type="OrthoDB" id="883176at2"/>